<dbReference type="Proteomes" id="UP001165135">
    <property type="component" value="Unassembled WGS sequence"/>
</dbReference>
<proteinExistence type="predicted"/>
<feature type="region of interest" description="Disordered" evidence="1">
    <location>
        <begin position="1"/>
        <end position="57"/>
    </location>
</feature>
<comment type="caution">
    <text evidence="2">The sequence shown here is derived from an EMBL/GenBank/DDBJ whole genome shotgun (WGS) entry which is preliminary data.</text>
</comment>
<feature type="region of interest" description="Disordered" evidence="1">
    <location>
        <begin position="98"/>
        <end position="120"/>
    </location>
</feature>
<dbReference type="EMBL" id="BSTJ01000015">
    <property type="protein sequence ID" value="GLY80647.1"/>
    <property type="molecule type" value="Genomic_DNA"/>
</dbReference>
<dbReference type="AlphaFoldDB" id="A0A9W6VVJ9"/>
<evidence type="ECO:0000256" key="1">
    <source>
        <dbReference type="SAM" id="MobiDB-lite"/>
    </source>
</evidence>
<sequence>MRMARSPCRTAPPARHGAVGLNGGDDRVGGPVVAERTRTWSHHGRRSGLGATGGPHLRVRLPARHRHLRRAHRRDGVTVAAGSAFAVTPGTVADRIRVPLHVSRRPTKPDEDATPYDDRA</sequence>
<evidence type="ECO:0000313" key="2">
    <source>
        <dbReference type="EMBL" id="GLY80647.1"/>
    </source>
</evidence>
<gene>
    <name evidence="2" type="ORF">Airi01_089140</name>
</gene>
<name>A0A9W6VVJ9_9ACTN</name>
<evidence type="ECO:0000313" key="3">
    <source>
        <dbReference type="Proteomes" id="UP001165135"/>
    </source>
</evidence>
<organism evidence="2 3">
    <name type="scientific">Actinoallomurus iriomotensis</name>
    <dbReference type="NCBI Taxonomy" id="478107"/>
    <lineage>
        <taxon>Bacteria</taxon>
        <taxon>Bacillati</taxon>
        <taxon>Actinomycetota</taxon>
        <taxon>Actinomycetes</taxon>
        <taxon>Streptosporangiales</taxon>
        <taxon>Thermomonosporaceae</taxon>
        <taxon>Actinoallomurus</taxon>
    </lineage>
</organism>
<protein>
    <submittedName>
        <fullName evidence="2">Uncharacterized protein</fullName>
    </submittedName>
</protein>
<reference evidence="2" key="1">
    <citation type="submission" date="2023-03" db="EMBL/GenBank/DDBJ databases">
        <title>Actinoallomurus iriomotensis NBRC 103681.</title>
        <authorList>
            <person name="Ichikawa N."/>
            <person name="Sato H."/>
            <person name="Tonouchi N."/>
        </authorList>
    </citation>
    <scope>NUCLEOTIDE SEQUENCE</scope>
    <source>
        <strain evidence="2">NBRC 103681</strain>
    </source>
</reference>
<feature type="compositionally biased region" description="Basic and acidic residues" evidence="1">
    <location>
        <begin position="107"/>
        <end position="120"/>
    </location>
</feature>
<accession>A0A9W6VVJ9</accession>